<dbReference type="SUPFAM" id="SSF53335">
    <property type="entry name" value="S-adenosyl-L-methionine-dependent methyltransferases"/>
    <property type="match status" value="1"/>
</dbReference>
<dbReference type="RefSeq" id="WP_160587018.1">
    <property type="nucleotide sequence ID" value="NZ_BMHN01000001.1"/>
</dbReference>
<dbReference type="Pfam" id="PF13649">
    <property type="entry name" value="Methyltransf_25"/>
    <property type="match status" value="1"/>
</dbReference>
<dbReference type="Gene3D" id="1.10.150.290">
    <property type="entry name" value="S-adenosyl-L-methionine-dependent methyltransferases"/>
    <property type="match status" value="1"/>
</dbReference>
<evidence type="ECO:0000256" key="4">
    <source>
        <dbReference type="ARBA" id="ARBA00022691"/>
    </source>
</evidence>
<protein>
    <recommendedName>
        <fullName evidence="5">Trans-aconitate 2-methyltransferase</fullName>
        <ecNumber evidence="5">2.1.1.144</ecNumber>
    </recommendedName>
</protein>
<organism evidence="7 8">
    <name type="scientific">Pyruvatibacter mobilis</name>
    <dbReference type="NCBI Taxonomy" id="1712261"/>
    <lineage>
        <taxon>Bacteria</taxon>
        <taxon>Pseudomonadati</taxon>
        <taxon>Pseudomonadota</taxon>
        <taxon>Alphaproteobacteria</taxon>
        <taxon>Hyphomicrobiales</taxon>
        <taxon>Parvibaculaceae</taxon>
        <taxon>Pyruvatibacter</taxon>
    </lineage>
</organism>
<dbReference type="GO" id="GO:0030798">
    <property type="term" value="F:trans-aconitate 2-methyltransferase activity"/>
    <property type="evidence" value="ECO:0007669"/>
    <property type="project" value="UniProtKB-UniRule"/>
</dbReference>
<dbReference type="OrthoDB" id="9795085at2"/>
<proteinExistence type="inferred from homology"/>
<dbReference type="InterPro" id="IPR029063">
    <property type="entry name" value="SAM-dependent_MTases_sf"/>
</dbReference>
<evidence type="ECO:0000256" key="3">
    <source>
        <dbReference type="ARBA" id="ARBA00022679"/>
    </source>
</evidence>
<dbReference type="GO" id="GO:0032259">
    <property type="term" value="P:methylation"/>
    <property type="evidence" value="ECO:0007669"/>
    <property type="project" value="UniProtKB-KW"/>
</dbReference>
<comment type="subcellular location">
    <subcellularLocation>
        <location evidence="5">Cytoplasm</location>
    </subcellularLocation>
</comment>
<comment type="caution">
    <text evidence="7">The sequence shown here is derived from an EMBL/GenBank/DDBJ whole genome shotgun (WGS) entry which is preliminary data.</text>
</comment>
<evidence type="ECO:0000256" key="1">
    <source>
        <dbReference type="ARBA" id="ARBA00022490"/>
    </source>
</evidence>
<comment type="catalytic activity">
    <reaction evidence="5">
        <text>trans-aconitate + S-adenosyl-L-methionine = (E)-3-(methoxycarbonyl)pent-2-enedioate + S-adenosyl-L-homocysteine</text>
        <dbReference type="Rhea" id="RHEA:14969"/>
        <dbReference type="ChEBI" id="CHEBI:15708"/>
        <dbReference type="ChEBI" id="CHEBI:57470"/>
        <dbReference type="ChEBI" id="CHEBI:57856"/>
        <dbReference type="ChEBI" id="CHEBI:59789"/>
        <dbReference type="EC" id="2.1.1.144"/>
    </reaction>
</comment>
<keyword evidence="3 5" id="KW-0808">Transferase</keyword>
<evidence type="ECO:0000259" key="6">
    <source>
        <dbReference type="Pfam" id="PF13649"/>
    </source>
</evidence>
<feature type="domain" description="Methyltransferase" evidence="6">
    <location>
        <begin position="34"/>
        <end position="123"/>
    </location>
</feature>
<name>A0A845Q9M4_9HYPH</name>
<dbReference type="InterPro" id="IPR023506">
    <property type="entry name" value="Trans-aconitate_MeTrfase"/>
</dbReference>
<keyword evidence="8" id="KW-1185">Reference proteome</keyword>
<comment type="similarity">
    <text evidence="5">Belongs to the methyltransferase superfamily. Tam family.</text>
</comment>
<dbReference type="InterPro" id="IPR041698">
    <property type="entry name" value="Methyltransf_25"/>
</dbReference>
<dbReference type="AlphaFoldDB" id="A0A845Q9M4"/>
<gene>
    <name evidence="5" type="primary">tam</name>
    <name evidence="7" type="ORF">GTQ45_04460</name>
</gene>
<accession>A0A845Q9M4</accession>
<sequence>MSWDPTTYLGFADHRTRPAAELLARIDMTSPARVADLGCGPGNSTALLATRWPEAAVHGVDSSPEMIERASRAGLNAAFSVGDIAGWSAEAPYDVIFSNAALHWLDGHDALLPHLMSQLSKGGVLAVQMPANFSAPSHVLLEEAVLETGSKDLIARLRGNPVSPMAEYHRILAPHAANLDIWETTYLQVLTGNDAVLQWTSGTALVPFVSELAGQQRDDFVDAYRGKLAAAYPQRADGTTLFPFTRLFMVARCA</sequence>
<dbReference type="EMBL" id="WXYQ01000004">
    <property type="protein sequence ID" value="NBG94978.1"/>
    <property type="molecule type" value="Genomic_DNA"/>
</dbReference>
<dbReference type="EC" id="2.1.1.144" evidence="5"/>
<dbReference type="Proteomes" id="UP000470384">
    <property type="component" value="Unassembled WGS sequence"/>
</dbReference>
<dbReference type="CDD" id="cd02440">
    <property type="entry name" value="AdoMet_MTases"/>
    <property type="match status" value="1"/>
</dbReference>
<reference evidence="7 8" key="1">
    <citation type="journal article" date="2016" name="Int. J. Syst. Evol. Microbiol.">
        <title>Pyruvatibacter mobilis gen. nov., sp. nov., a marine bacterium from the culture broth of Picochlorum sp. 122.</title>
        <authorList>
            <person name="Wang G."/>
            <person name="Tang M."/>
            <person name="Wu H."/>
            <person name="Dai S."/>
            <person name="Li T."/>
            <person name="Chen C."/>
            <person name="He H."/>
            <person name="Fan J."/>
            <person name="Xiang W."/>
            <person name="Li X."/>
        </authorList>
    </citation>
    <scope>NUCLEOTIDE SEQUENCE [LARGE SCALE GENOMIC DNA]</scope>
    <source>
        <strain evidence="7 8">GYP-11</strain>
    </source>
</reference>
<dbReference type="Gene3D" id="3.40.50.150">
    <property type="entry name" value="Vaccinia Virus protein VP39"/>
    <property type="match status" value="1"/>
</dbReference>
<evidence type="ECO:0000313" key="8">
    <source>
        <dbReference type="Proteomes" id="UP000470384"/>
    </source>
</evidence>
<keyword evidence="4 5" id="KW-0949">S-adenosyl-L-methionine</keyword>
<keyword evidence="2 5" id="KW-0489">Methyltransferase</keyword>
<comment type="function">
    <text evidence="5">Catalyzes the S-adenosylmethionine monomethyl esterification of trans-aconitate.</text>
</comment>
<keyword evidence="1 5" id="KW-0963">Cytoplasm</keyword>
<dbReference type="PANTHER" id="PTHR43861">
    <property type="entry name" value="TRANS-ACONITATE 2-METHYLTRANSFERASE-RELATED"/>
    <property type="match status" value="1"/>
</dbReference>
<evidence type="ECO:0000256" key="2">
    <source>
        <dbReference type="ARBA" id="ARBA00022603"/>
    </source>
</evidence>
<dbReference type="HAMAP" id="MF_00560">
    <property type="entry name" value="Tran_acon_Me_trans"/>
    <property type="match status" value="1"/>
</dbReference>
<dbReference type="PANTHER" id="PTHR43861:SF1">
    <property type="entry name" value="TRANS-ACONITATE 2-METHYLTRANSFERASE"/>
    <property type="match status" value="1"/>
</dbReference>
<evidence type="ECO:0000256" key="5">
    <source>
        <dbReference type="HAMAP-Rule" id="MF_00560"/>
    </source>
</evidence>
<evidence type="ECO:0000313" key="7">
    <source>
        <dbReference type="EMBL" id="NBG94978.1"/>
    </source>
</evidence>
<dbReference type="GeneID" id="300655892"/>
<dbReference type="GO" id="GO:0005737">
    <property type="term" value="C:cytoplasm"/>
    <property type="evidence" value="ECO:0007669"/>
    <property type="project" value="UniProtKB-SubCell"/>
</dbReference>
<dbReference type="InterPro" id="IPR023149">
    <property type="entry name" value="Trans_acon_MeTrfase_C"/>
</dbReference>